<gene>
    <name evidence="1" type="ORF">LCGC14_2152000</name>
</gene>
<dbReference type="EMBL" id="LAZR01027436">
    <property type="protein sequence ID" value="KKL65738.1"/>
    <property type="molecule type" value="Genomic_DNA"/>
</dbReference>
<dbReference type="AlphaFoldDB" id="A0A0F9DV58"/>
<proteinExistence type="predicted"/>
<reference evidence="1" key="1">
    <citation type="journal article" date="2015" name="Nature">
        <title>Complex archaea that bridge the gap between prokaryotes and eukaryotes.</title>
        <authorList>
            <person name="Spang A."/>
            <person name="Saw J.H."/>
            <person name="Jorgensen S.L."/>
            <person name="Zaremba-Niedzwiedzka K."/>
            <person name="Martijn J."/>
            <person name="Lind A.E."/>
            <person name="van Eijk R."/>
            <person name="Schleper C."/>
            <person name="Guy L."/>
            <person name="Ettema T.J."/>
        </authorList>
    </citation>
    <scope>NUCLEOTIDE SEQUENCE</scope>
</reference>
<feature type="non-terminal residue" evidence="1">
    <location>
        <position position="23"/>
    </location>
</feature>
<protein>
    <submittedName>
        <fullName evidence="1">Uncharacterized protein</fullName>
    </submittedName>
</protein>
<name>A0A0F9DV58_9ZZZZ</name>
<comment type="caution">
    <text evidence="1">The sequence shown here is derived from an EMBL/GenBank/DDBJ whole genome shotgun (WGS) entry which is preliminary data.</text>
</comment>
<organism evidence="1">
    <name type="scientific">marine sediment metagenome</name>
    <dbReference type="NCBI Taxonomy" id="412755"/>
    <lineage>
        <taxon>unclassified sequences</taxon>
        <taxon>metagenomes</taxon>
        <taxon>ecological metagenomes</taxon>
    </lineage>
</organism>
<sequence>MPDFNLPLNASQRARVATAFAFL</sequence>
<evidence type="ECO:0000313" key="1">
    <source>
        <dbReference type="EMBL" id="KKL65738.1"/>
    </source>
</evidence>
<accession>A0A0F9DV58</accession>